<feature type="region of interest" description="Disordered" evidence="1">
    <location>
        <begin position="466"/>
        <end position="529"/>
    </location>
</feature>
<dbReference type="InterPro" id="IPR036020">
    <property type="entry name" value="WW_dom_sf"/>
</dbReference>
<dbReference type="CDD" id="cd00201">
    <property type="entry name" value="WW"/>
    <property type="match status" value="1"/>
</dbReference>
<dbReference type="PROSITE" id="PS50020">
    <property type="entry name" value="WW_DOMAIN_2"/>
    <property type="match status" value="1"/>
</dbReference>
<protein>
    <recommendedName>
        <fullName evidence="2">WW domain-containing protein</fullName>
    </recommendedName>
</protein>
<dbReference type="RefSeq" id="XP_033537472.1">
    <property type="nucleotide sequence ID" value="XM_033674318.1"/>
</dbReference>
<dbReference type="InterPro" id="IPR018946">
    <property type="entry name" value="PhoD-like_MPP"/>
</dbReference>
<dbReference type="Pfam" id="PF19050">
    <property type="entry name" value="PhoD_2"/>
    <property type="match status" value="1"/>
</dbReference>
<dbReference type="InterPro" id="IPR043904">
    <property type="entry name" value="PhoD_2-like"/>
</dbReference>
<dbReference type="SUPFAM" id="SSF51045">
    <property type="entry name" value="WW domain"/>
    <property type="match status" value="1"/>
</dbReference>
<dbReference type="FunFam" id="2.20.70.10:FF:000028">
    <property type="entry name" value="WW domain-containing protein"/>
    <property type="match status" value="1"/>
</dbReference>
<evidence type="ECO:0000313" key="4">
    <source>
        <dbReference type="Proteomes" id="UP000504638"/>
    </source>
</evidence>
<dbReference type="InterPro" id="IPR038607">
    <property type="entry name" value="PhoD-like_sf"/>
</dbReference>
<dbReference type="CDD" id="cd07389">
    <property type="entry name" value="MPP_PhoD"/>
    <property type="match status" value="1"/>
</dbReference>
<dbReference type="Gene3D" id="2.20.70.10">
    <property type="match status" value="1"/>
</dbReference>
<keyword evidence="4" id="KW-1185">Reference proteome</keyword>
<feature type="region of interest" description="Disordered" evidence="1">
    <location>
        <begin position="1"/>
        <end position="281"/>
    </location>
</feature>
<feature type="domain" description="WW" evidence="2">
    <location>
        <begin position="523"/>
        <end position="557"/>
    </location>
</feature>
<feature type="compositionally biased region" description="Pro residues" evidence="1">
    <location>
        <begin position="162"/>
        <end position="171"/>
    </location>
</feature>
<feature type="compositionally biased region" description="Low complexity" evidence="1">
    <location>
        <begin position="323"/>
        <end position="333"/>
    </location>
</feature>
<dbReference type="Gene3D" id="3.60.21.70">
    <property type="entry name" value="PhoD-like phosphatase"/>
    <property type="match status" value="1"/>
</dbReference>
<reference evidence="5" key="2">
    <citation type="submission" date="2020-04" db="EMBL/GenBank/DDBJ databases">
        <authorList>
            <consortium name="NCBI Genome Project"/>
        </authorList>
    </citation>
    <scope>NUCLEOTIDE SEQUENCE</scope>
    <source>
        <strain evidence="5">CBS 781.70</strain>
    </source>
</reference>
<feature type="compositionally biased region" description="Pro residues" evidence="1">
    <location>
        <begin position="515"/>
        <end position="526"/>
    </location>
</feature>
<accession>A0A6G1GD67</accession>
<dbReference type="InterPro" id="IPR001202">
    <property type="entry name" value="WW_dom"/>
</dbReference>
<feature type="compositionally biased region" description="Polar residues" evidence="1">
    <location>
        <begin position="489"/>
        <end position="511"/>
    </location>
</feature>
<dbReference type="OrthoDB" id="2419400at2759"/>
<organism evidence="3">
    <name type="scientific">Eremomyces bilateralis CBS 781.70</name>
    <dbReference type="NCBI Taxonomy" id="1392243"/>
    <lineage>
        <taxon>Eukaryota</taxon>
        <taxon>Fungi</taxon>
        <taxon>Dikarya</taxon>
        <taxon>Ascomycota</taxon>
        <taxon>Pezizomycotina</taxon>
        <taxon>Dothideomycetes</taxon>
        <taxon>Dothideomycetes incertae sedis</taxon>
        <taxon>Eremomycetales</taxon>
        <taxon>Eremomycetaceae</taxon>
        <taxon>Eremomyces</taxon>
    </lineage>
</organism>
<feature type="compositionally biased region" description="Low complexity" evidence="1">
    <location>
        <begin position="466"/>
        <end position="478"/>
    </location>
</feature>
<name>A0A6G1GD67_9PEZI</name>
<evidence type="ECO:0000313" key="3">
    <source>
        <dbReference type="EMBL" id="KAF1815841.1"/>
    </source>
</evidence>
<dbReference type="PROSITE" id="PS01159">
    <property type="entry name" value="WW_DOMAIN_1"/>
    <property type="match status" value="1"/>
</dbReference>
<feature type="compositionally biased region" description="Pro residues" evidence="1">
    <location>
        <begin position="63"/>
        <end position="74"/>
    </location>
</feature>
<gene>
    <name evidence="3 5" type="ORF">P152DRAFT_198026</name>
</gene>
<feature type="region of interest" description="Disordered" evidence="1">
    <location>
        <begin position="399"/>
        <end position="429"/>
    </location>
</feature>
<reference evidence="3 5" key="1">
    <citation type="submission" date="2020-01" db="EMBL/GenBank/DDBJ databases">
        <authorList>
            <consortium name="DOE Joint Genome Institute"/>
            <person name="Haridas S."/>
            <person name="Albert R."/>
            <person name="Binder M."/>
            <person name="Bloem J."/>
            <person name="Labutti K."/>
            <person name="Salamov A."/>
            <person name="Andreopoulos B."/>
            <person name="Baker S.E."/>
            <person name="Barry K."/>
            <person name="Bills G."/>
            <person name="Bluhm B.H."/>
            <person name="Cannon C."/>
            <person name="Castanera R."/>
            <person name="Culley D.E."/>
            <person name="Daum C."/>
            <person name="Ezra D."/>
            <person name="Gonzalez J.B."/>
            <person name="Henrissat B."/>
            <person name="Kuo A."/>
            <person name="Liang C."/>
            <person name="Lipzen A."/>
            <person name="Lutzoni F."/>
            <person name="Magnuson J."/>
            <person name="Mondo S."/>
            <person name="Nolan M."/>
            <person name="Ohm R."/>
            <person name="Pangilinan J."/>
            <person name="Park H.-J."/>
            <person name="Ramirez L."/>
            <person name="Alfaro M."/>
            <person name="Sun H."/>
            <person name="Tritt A."/>
            <person name="Yoshinaga Y."/>
            <person name="Zwiers L.-H."/>
            <person name="Turgeon B.G."/>
            <person name="Goodwin S.B."/>
            <person name="Spatafora J.W."/>
            <person name="Crous P.W."/>
            <person name="Grigoriev I.V."/>
        </authorList>
    </citation>
    <scope>NUCLEOTIDE SEQUENCE</scope>
    <source>
        <strain evidence="3 5">CBS 781.70</strain>
    </source>
</reference>
<feature type="compositionally biased region" description="Polar residues" evidence="1">
    <location>
        <begin position="144"/>
        <end position="153"/>
    </location>
</feature>
<dbReference type="SMART" id="SM00456">
    <property type="entry name" value="WW"/>
    <property type="match status" value="1"/>
</dbReference>
<feature type="compositionally biased region" description="Low complexity" evidence="1">
    <location>
        <begin position="180"/>
        <end position="197"/>
    </location>
</feature>
<dbReference type="Pfam" id="PF00397">
    <property type="entry name" value="WW"/>
    <property type="match status" value="1"/>
</dbReference>
<dbReference type="GeneID" id="54414888"/>
<proteinExistence type="predicted"/>
<dbReference type="AlphaFoldDB" id="A0A6G1GD67"/>
<evidence type="ECO:0000256" key="1">
    <source>
        <dbReference type="SAM" id="MobiDB-lite"/>
    </source>
</evidence>
<dbReference type="EMBL" id="ML975151">
    <property type="protein sequence ID" value="KAF1815841.1"/>
    <property type="molecule type" value="Genomic_DNA"/>
</dbReference>
<dbReference type="PANTHER" id="PTHR46689">
    <property type="entry name" value="MEMBRANE PROTEIN, PUTATIVE-RELATED"/>
    <property type="match status" value="1"/>
</dbReference>
<feature type="compositionally biased region" description="Basic and acidic residues" evidence="1">
    <location>
        <begin position="10"/>
        <end position="22"/>
    </location>
</feature>
<evidence type="ECO:0000259" key="2">
    <source>
        <dbReference type="PROSITE" id="PS50020"/>
    </source>
</evidence>
<feature type="region of interest" description="Disordered" evidence="1">
    <location>
        <begin position="306"/>
        <end position="386"/>
    </location>
</feature>
<reference evidence="5" key="3">
    <citation type="submission" date="2025-04" db="UniProtKB">
        <authorList>
            <consortium name="RefSeq"/>
        </authorList>
    </citation>
    <scope>IDENTIFICATION</scope>
    <source>
        <strain evidence="5">CBS 781.70</strain>
    </source>
</reference>
<feature type="compositionally biased region" description="Low complexity" evidence="1">
    <location>
        <begin position="37"/>
        <end position="51"/>
    </location>
</feature>
<dbReference type="PANTHER" id="PTHR46689:SF2">
    <property type="entry name" value="WW DOMAIN PROTEIN (AFU_ORTHOLOGUE AFUA_6G06520)"/>
    <property type="match status" value="1"/>
</dbReference>
<sequence length="1249" mass="134122">MDSNGRRHGRPEEELFFKKPTDEPDTPTVGPLRINKASSPEATSSGSGSAADVVPGHPAFSFPAPPTASNPLPYPDDRPPQAAGGRYTPLSERDRTSKNSTPESGRPREDSTSQGSPRARFSANDPNRPTLSGYAHAPTGFDGRTTSPQSSSLSERRQNVPRPLPESPGPDAPDKEGLFQRPPQRGPAAVAAAAPQDGGRRPSQAELNPYPEYHQQYWPPPNSGGPDGSKSSAGGGELRIPNPAGINRLSSTASTSTTRAQRGSPPPPETPAAETMPGGGIEARFAAAGVAGTGTLTNMQAQNLAAAQRAQPYQGLRPRTESAAAQQHQQQPARRPWTPTEDPGSQPHGPPTVYHGNSEVTTSPPHGAAGQMSPPGTAAAPGRLPAEHPIEHDMSRLNITEEPPPAYSTLQGAPQGGPGGVTARGYPNEKHPGAAGAAVGGAAVGAAVGAGVAGAALSQPTATTAPIPAAGGTMPAAGHQTHPAFANDPRQQTGSPQAGPSGTQQPAVNTSPAPGQAPPASPPPLPEGWIAHLDPNSGQYYYIHLTTQSTQWEFPKGPTPLNLNEPLSPTGTFVNPLASPTVASFGKPLASPGLPIAQSATYHDGMVGVAGLASPTAAGFTGPPPSAGVDVYKVQPTNGVYFGPYLRYTNMDIERGLWLGSILLVTDAPQPPTIHIHQSTDLSTNPRQLKSNPIYSHQRWMFYRYDIDLKMEDEGSVKWTYAITSHLGCTRYEFLVAGRYETAWRFIAHSGNDFALNVSANERTRLGGVGFMWKDILQKHIECNGFHAQLGLGDQIYADRMWKELPLLRQWTAMSGRENRKNAPWTARHEEDVTHAYFHYYTSHFDQPHLREAFAQIPHVLTLDDHDIFDGFGSYPEYMQFSNMFKNIGRVGVEMYLLFQHHTTLEILRNVSNDMDLFTITGTGWHFLKYLGPAVVVVGPDTRSERNPHQVMAGPTYQGLFPKVALLPPSVQHCIWMVPVPLVYPRLESMEHLAQTVATGKKVATGTFNMLGKVTSSVAGVVGAKGVVGEGFNSVKKAVGKSGLMSGILSPFGELGVSDELRDSWMHESKDLERTYLIRTLQGIAHNKSLRMTFFSGDVNCCGAGLVHDPSHPQDHKTMYQIISSAVGNAPPSPYVLRLLHNNRPLYVPANGHRSTHQPSDTKEDMMEIFSTDVNGTAREMKKLMARRNYVACVAYDPEIVESQFGQATPGKGSGRMNLAVDFLVQNEGVYGQPMKYGPVIIPSLEYGR</sequence>
<dbReference type="Proteomes" id="UP000504638">
    <property type="component" value="Unplaced"/>
</dbReference>
<evidence type="ECO:0000313" key="5">
    <source>
        <dbReference type="RefSeq" id="XP_033537472.1"/>
    </source>
</evidence>
<dbReference type="GO" id="GO:0016020">
    <property type="term" value="C:membrane"/>
    <property type="evidence" value="ECO:0007669"/>
    <property type="project" value="TreeGrafter"/>
</dbReference>